<gene>
    <name evidence="5" type="ORF">DT376_34915</name>
</gene>
<evidence type="ECO:0000313" key="5">
    <source>
        <dbReference type="EMBL" id="RCI70370.1"/>
    </source>
</evidence>
<keyword evidence="4" id="KW-0472">Membrane</keyword>
<feature type="transmembrane region" description="Helical" evidence="4">
    <location>
        <begin position="84"/>
        <end position="108"/>
    </location>
</feature>
<dbReference type="PANTHER" id="PTHR30531">
    <property type="entry name" value="FLAGELLAR BIOSYNTHETIC PROTEIN FLHB"/>
    <property type="match status" value="1"/>
</dbReference>
<keyword evidence="4" id="KW-1133">Transmembrane helix</keyword>
<proteinExistence type="predicted"/>
<keyword evidence="2" id="KW-0653">Protein transport</keyword>
<keyword evidence="2" id="KW-0813">Transport</keyword>
<sequence length="109" mass="11902">MARAESESGQDKTEEPTEKRRREAREKGQLPRSRELNTLAILMAGAGGLLIYGADLAGALLRLMRSNFELSRETAMNTESMLQLLGASAYLAAQGLWPILLMLLVAAIL</sequence>
<dbReference type="AlphaFoldDB" id="A0A367LZ23"/>
<keyword evidence="2" id="KW-1006">Bacterial flagellum protein export</keyword>
<dbReference type="InterPro" id="IPR006135">
    <property type="entry name" value="T3SS_substrate_exporter"/>
</dbReference>
<evidence type="ECO:0000256" key="4">
    <source>
        <dbReference type="SAM" id="Phobius"/>
    </source>
</evidence>
<protein>
    <recommendedName>
        <fullName evidence="1">Flagellar biosynthetic protein FlhB</fullName>
    </recommendedName>
</protein>
<evidence type="ECO:0000256" key="1">
    <source>
        <dbReference type="ARBA" id="ARBA00021622"/>
    </source>
</evidence>
<keyword evidence="5" id="KW-0966">Cell projection</keyword>
<dbReference type="PANTHER" id="PTHR30531:SF12">
    <property type="entry name" value="FLAGELLAR BIOSYNTHETIC PROTEIN FLHB"/>
    <property type="match status" value="1"/>
</dbReference>
<keyword evidence="5" id="KW-0969">Cilium</keyword>
<reference evidence="5 6" key="1">
    <citation type="submission" date="2018-07" db="EMBL/GenBank/DDBJ databases">
        <title>Mechanisms of high-level aminoglycoside resistance among Gram-negative pathogens in Brazil.</title>
        <authorList>
            <person name="Ballaben A.S."/>
            <person name="Darini A.L.C."/>
            <person name="Doi Y."/>
        </authorList>
    </citation>
    <scope>NUCLEOTIDE SEQUENCE [LARGE SCALE GENOMIC DNA]</scope>
    <source>
        <strain evidence="5 6">B2-305</strain>
    </source>
</reference>
<dbReference type="Proteomes" id="UP000253594">
    <property type="component" value="Unassembled WGS sequence"/>
</dbReference>
<evidence type="ECO:0000313" key="6">
    <source>
        <dbReference type="Proteomes" id="UP000253594"/>
    </source>
</evidence>
<feature type="non-terminal residue" evidence="5">
    <location>
        <position position="109"/>
    </location>
</feature>
<evidence type="ECO:0000256" key="3">
    <source>
        <dbReference type="SAM" id="MobiDB-lite"/>
    </source>
</evidence>
<organism evidence="5 6">
    <name type="scientific">Pseudomonas aeruginosa</name>
    <dbReference type="NCBI Taxonomy" id="287"/>
    <lineage>
        <taxon>Bacteria</taxon>
        <taxon>Pseudomonadati</taxon>
        <taxon>Pseudomonadota</taxon>
        <taxon>Gammaproteobacteria</taxon>
        <taxon>Pseudomonadales</taxon>
        <taxon>Pseudomonadaceae</taxon>
        <taxon>Pseudomonas</taxon>
    </lineage>
</organism>
<keyword evidence="5" id="KW-0282">Flagellum</keyword>
<dbReference type="GO" id="GO:0009306">
    <property type="term" value="P:protein secretion"/>
    <property type="evidence" value="ECO:0007669"/>
    <property type="project" value="InterPro"/>
</dbReference>
<dbReference type="GO" id="GO:0005886">
    <property type="term" value="C:plasma membrane"/>
    <property type="evidence" value="ECO:0007669"/>
    <property type="project" value="TreeGrafter"/>
</dbReference>
<feature type="region of interest" description="Disordered" evidence="3">
    <location>
        <begin position="1"/>
        <end position="31"/>
    </location>
</feature>
<evidence type="ECO:0000256" key="2">
    <source>
        <dbReference type="ARBA" id="ARBA00023225"/>
    </source>
</evidence>
<dbReference type="Pfam" id="PF01312">
    <property type="entry name" value="Bac_export_2"/>
    <property type="match status" value="1"/>
</dbReference>
<comment type="caution">
    <text evidence="5">The sequence shown here is derived from an EMBL/GenBank/DDBJ whole genome shotgun (WGS) entry which is preliminary data.</text>
</comment>
<feature type="transmembrane region" description="Helical" evidence="4">
    <location>
        <begin position="39"/>
        <end position="63"/>
    </location>
</feature>
<keyword evidence="4" id="KW-0812">Transmembrane</keyword>
<accession>A0A367LZ23</accession>
<dbReference type="EMBL" id="QORE01002171">
    <property type="protein sequence ID" value="RCI70370.1"/>
    <property type="molecule type" value="Genomic_DNA"/>
</dbReference>
<name>A0A367LZ23_PSEAI</name>